<feature type="compositionally biased region" description="Basic and acidic residues" evidence="1">
    <location>
        <begin position="97"/>
        <end position="120"/>
    </location>
</feature>
<sequence length="120" mass="13494">MGKRKDGRRREKRPSTQLPDVRPREVPCPRCLAVVGASCRNGRGEPVAAHADRRRRAAEAGRRPPQRVVERRQLQEYQAGAGEPPTGQARNPMDEFFAARRDAATTRGRSADRQRRVDGL</sequence>
<evidence type="ECO:0000313" key="4">
    <source>
        <dbReference type="Proteomes" id="UP001501020"/>
    </source>
</evidence>
<keyword evidence="4" id="KW-1185">Reference proteome</keyword>
<dbReference type="EMBL" id="BAAAMR010000124">
    <property type="protein sequence ID" value="GAA2165033.1"/>
    <property type="molecule type" value="Genomic_DNA"/>
</dbReference>
<reference evidence="3 4" key="1">
    <citation type="journal article" date="2019" name="Int. J. Syst. Evol. Microbiol.">
        <title>The Global Catalogue of Microorganisms (GCM) 10K type strain sequencing project: providing services to taxonomists for standard genome sequencing and annotation.</title>
        <authorList>
            <consortium name="The Broad Institute Genomics Platform"/>
            <consortium name="The Broad Institute Genome Sequencing Center for Infectious Disease"/>
            <person name="Wu L."/>
            <person name="Ma J."/>
        </authorList>
    </citation>
    <scope>NUCLEOTIDE SEQUENCE [LARGE SCALE GENOMIC DNA]</scope>
    <source>
        <strain evidence="3 4">JCM 13850</strain>
    </source>
</reference>
<gene>
    <name evidence="3" type="ORF">GCM10009727_83240</name>
</gene>
<feature type="region of interest" description="Disordered" evidence="1">
    <location>
        <begin position="1"/>
        <end position="26"/>
    </location>
</feature>
<dbReference type="Pfam" id="PF24623">
    <property type="entry name" value="Phage_zn_bind_8"/>
    <property type="match status" value="1"/>
</dbReference>
<comment type="caution">
    <text evidence="3">The sequence shown here is derived from an EMBL/GenBank/DDBJ whole genome shotgun (WGS) entry which is preliminary data.</text>
</comment>
<name>A0ABN3AFA4_9ACTN</name>
<dbReference type="Proteomes" id="UP001501020">
    <property type="component" value="Unassembled WGS sequence"/>
</dbReference>
<dbReference type="InterPro" id="IPR056911">
    <property type="entry name" value="Phage_Znf_bind_put"/>
</dbReference>
<accession>A0ABN3AFA4</accession>
<feature type="domain" description="DNA-binding phage zinc finger" evidence="2">
    <location>
        <begin position="20"/>
        <end position="67"/>
    </location>
</feature>
<feature type="compositionally biased region" description="Basic and acidic residues" evidence="1">
    <location>
        <begin position="57"/>
        <end position="74"/>
    </location>
</feature>
<proteinExistence type="predicted"/>
<feature type="region of interest" description="Disordered" evidence="1">
    <location>
        <begin position="41"/>
        <end position="120"/>
    </location>
</feature>
<evidence type="ECO:0000313" key="3">
    <source>
        <dbReference type="EMBL" id="GAA2165033.1"/>
    </source>
</evidence>
<protein>
    <recommendedName>
        <fullName evidence="2">DNA-binding phage zinc finger domain-containing protein</fullName>
    </recommendedName>
</protein>
<organism evidence="3 4">
    <name type="scientific">Actinomadura napierensis</name>
    <dbReference type="NCBI Taxonomy" id="267854"/>
    <lineage>
        <taxon>Bacteria</taxon>
        <taxon>Bacillati</taxon>
        <taxon>Actinomycetota</taxon>
        <taxon>Actinomycetes</taxon>
        <taxon>Streptosporangiales</taxon>
        <taxon>Thermomonosporaceae</taxon>
        <taxon>Actinomadura</taxon>
    </lineage>
</organism>
<evidence type="ECO:0000259" key="2">
    <source>
        <dbReference type="Pfam" id="PF24623"/>
    </source>
</evidence>
<feature type="compositionally biased region" description="Basic residues" evidence="1">
    <location>
        <begin position="1"/>
        <end position="12"/>
    </location>
</feature>
<evidence type="ECO:0000256" key="1">
    <source>
        <dbReference type="SAM" id="MobiDB-lite"/>
    </source>
</evidence>